<organism evidence="10 11">
    <name type="scientific">Exophiala aquamarina CBS 119918</name>
    <dbReference type="NCBI Taxonomy" id="1182545"/>
    <lineage>
        <taxon>Eukaryota</taxon>
        <taxon>Fungi</taxon>
        <taxon>Dikarya</taxon>
        <taxon>Ascomycota</taxon>
        <taxon>Pezizomycotina</taxon>
        <taxon>Eurotiomycetes</taxon>
        <taxon>Chaetothyriomycetidae</taxon>
        <taxon>Chaetothyriales</taxon>
        <taxon>Herpotrichiellaceae</taxon>
        <taxon>Exophiala</taxon>
    </lineage>
</organism>
<evidence type="ECO:0000313" key="11">
    <source>
        <dbReference type="Proteomes" id="UP000027920"/>
    </source>
</evidence>
<evidence type="ECO:0000256" key="7">
    <source>
        <dbReference type="ARBA" id="ARBA00039306"/>
    </source>
</evidence>
<feature type="region of interest" description="Disordered" evidence="8">
    <location>
        <begin position="32"/>
        <end position="61"/>
    </location>
</feature>
<dbReference type="AlphaFoldDB" id="A0A072PDF4"/>
<evidence type="ECO:0000256" key="8">
    <source>
        <dbReference type="SAM" id="MobiDB-lite"/>
    </source>
</evidence>
<feature type="region of interest" description="Disordered" evidence="8">
    <location>
        <begin position="109"/>
        <end position="130"/>
    </location>
</feature>
<proteinExistence type="inferred from homology"/>
<dbReference type="RefSeq" id="XP_013260352.1">
    <property type="nucleotide sequence ID" value="XM_013404898.1"/>
</dbReference>
<sequence>MPPRLHLFTARSVAFRTKPSIPQKRFAPGLLQHRAASDHASSKKAATTPVDPDFKGPNMDQLPHVSEEQAALDKSMGETPPDIEQGTPVEEILKRDRDALEKAPEVLKQALKNNQSGNPSGTRSYSTTARRPADLAKVDFVETQAVGLEYPDAGLGHKFPLPDMTQWNRMDNFKRRYDPVLNQLTKMLMRHGKLSRAQSTMDDILDILRTAPKPQGSALAGDRSLATVLPHETLPLSPVQYITTAIDSVAPLVKIRQQKGVLGGGASLPIPVPLNMKQRRRTAIKWILTSADNRKETKLAERVAKEMINVVEGRSGAWDRRGMVHKLSISARANVRRSMQRRR</sequence>
<dbReference type="GO" id="GO:1990904">
    <property type="term" value="C:ribonucleoprotein complex"/>
    <property type="evidence" value="ECO:0007669"/>
    <property type="project" value="UniProtKB-KW"/>
</dbReference>
<comment type="function">
    <text evidence="6">Component of the mitochondrial ribosome (mitoribosome), a dedicated translation machinery responsible for the synthesis of mitochondrial genome-encoded proteins, including at least some of the essential transmembrane subunits of the mitochondrial respiratory chain. The mitoribosomes are attached to the mitochondrial inner membrane and translation products are cotranslationally integrated into the membrane.</text>
</comment>
<dbReference type="PANTHER" id="PTHR11205">
    <property type="entry name" value="RIBOSOMAL PROTEIN S7"/>
    <property type="match status" value="1"/>
</dbReference>
<evidence type="ECO:0000256" key="5">
    <source>
        <dbReference type="ARBA" id="ARBA00023274"/>
    </source>
</evidence>
<dbReference type="InterPro" id="IPR036823">
    <property type="entry name" value="Ribosomal_uS7_dom_sf"/>
</dbReference>
<dbReference type="InterPro" id="IPR000235">
    <property type="entry name" value="Ribosomal_uS7"/>
</dbReference>
<dbReference type="STRING" id="1182545.A0A072PDF4"/>
<dbReference type="FunFam" id="1.10.455.10:FF:000006">
    <property type="entry name" value="37S ribosomal protein S7, mitochondrial"/>
    <property type="match status" value="1"/>
</dbReference>
<evidence type="ECO:0000256" key="6">
    <source>
        <dbReference type="ARBA" id="ARBA00037226"/>
    </source>
</evidence>
<dbReference type="Pfam" id="PF00177">
    <property type="entry name" value="Ribosomal_S7"/>
    <property type="match status" value="1"/>
</dbReference>
<dbReference type="GO" id="GO:0005739">
    <property type="term" value="C:mitochondrion"/>
    <property type="evidence" value="ECO:0007669"/>
    <property type="project" value="UniProtKB-SubCell"/>
</dbReference>
<dbReference type="GeneID" id="25280605"/>
<dbReference type="SUPFAM" id="SSF47973">
    <property type="entry name" value="Ribosomal protein S7"/>
    <property type="match status" value="1"/>
</dbReference>
<dbReference type="OrthoDB" id="9972728at2759"/>
<comment type="similarity">
    <text evidence="2">Belongs to the universal ribosomal protein uS7 family.</text>
</comment>
<dbReference type="GO" id="GO:0005840">
    <property type="term" value="C:ribosome"/>
    <property type="evidence" value="ECO:0007669"/>
    <property type="project" value="UniProtKB-KW"/>
</dbReference>
<keyword evidence="4" id="KW-0496">Mitochondrion</keyword>
<keyword evidence="3" id="KW-0689">Ribosomal protein</keyword>
<evidence type="ECO:0000313" key="10">
    <source>
        <dbReference type="EMBL" id="KEF57762.1"/>
    </source>
</evidence>
<dbReference type="HOGENOM" id="CLU_049057_0_1_1"/>
<dbReference type="EMBL" id="AMGV01000004">
    <property type="protein sequence ID" value="KEF57762.1"/>
    <property type="molecule type" value="Genomic_DNA"/>
</dbReference>
<gene>
    <name evidence="10" type="ORF">A1O9_05682</name>
</gene>
<dbReference type="Proteomes" id="UP000027920">
    <property type="component" value="Unassembled WGS sequence"/>
</dbReference>
<dbReference type="VEuPathDB" id="FungiDB:A1O9_05682"/>
<reference evidence="10 11" key="1">
    <citation type="submission" date="2013-03" db="EMBL/GenBank/DDBJ databases">
        <title>The Genome Sequence of Exophiala aquamarina CBS 119918.</title>
        <authorList>
            <consortium name="The Broad Institute Genomics Platform"/>
            <person name="Cuomo C."/>
            <person name="de Hoog S."/>
            <person name="Gorbushina A."/>
            <person name="Walker B."/>
            <person name="Young S.K."/>
            <person name="Zeng Q."/>
            <person name="Gargeya S."/>
            <person name="Fitzgerald M."/>
            <person name="Haas B."/>
            <person name="Abouelleil A."/>
            <person name="Allen A.W."/>
            <person name="Alvarado L."/>
            <person name="Arachchi H.M."/>
            <person name="Berlin A.M."/>
            <person name="Chapman S.B."/>
            <person name="Gainer-Dewar J."/>
            <person name="Goldberg J."/>
            <person name="Griggs A."/>
            <person name="Gujja S."/>
            <person name="Hansen M."/>
            <person name="Howarth C."/>
            <person name="Imamovic A."/>
            <person name="Ireland A."/>
            <person name="Larimer J."/>
            <person name="McCowan C."/>
            <person name="Murphy C."/>
            <person name="Pearson M."/>
            <person name="Poon T.W."/>
            <person name="Priest M."/>
            <person name="Roberts A."/>
            <person name="Saif S."/>
            <person name="Shea T."/>
            <person name="Sisk P."/>
            <person name="Sykes S."/>
            <person name="Wortman J."/>
            <person name="Nusbaum C."/>
            <person name="Birren B."/>
        </authorList>
    </citation>
    <scope>NUCLEOTIDE SEQUENCE [LARGE SCALE GENOMIC DNA]</scope>
    <source>
        <strain evidence="10 11">CBS 119918</strain>
    </source>
</reference>
<keyword evidence="5" id="KW-0687">Ribonucleoprotein</keyword>
<dbReference type="CDD" id="cd14868">
    <property type="entry name" value="uS7_Mitochondria_Fungi"/>
    <property type="match status" value="1"/>
</dbReference>
<dbReference type="GO" id="GO:0006412">
    <property type="term" value="P:translation"/>
    <property type="evidence" value="ECO:0007669"/>
    <property type="project" value="InterPro"/>
</dbReference>
<evidence type="ECO:0000259" key="9">
    <source>
        <dbReference type="Pfam" id="PF00177"/>
    </source>
</evidence>
<comment type="caution">
    <text evidence="10">The sequence shown here is derived from an EMBL/GenBank/DDBJ whole genome shotgun (WGS) entry which is preliminary data.</text>
</comment>
<feature type="domain" description="Small ribosomal subunit protein uS7" evidence="9">
    <location>
        <begin position="176"/>
        <end position="332"/>
    </location>
</feature>
<dbReference type="InterPro" id="IPR023798">
    <property type="entry name" value="Ribosomal_uS7_dom"/>
</dbReference>
<keyword evidence="11" id="KW-1185">Reference proteome</keyword>
<feature type="compositionally biased region" description="Polar residues" evidence="8">
    <location>
        <begin position="111"/>
        <end position="129"/>
    </location>
</feature>
<evidence type="ECO:0000256" key="4">
    <source>
        <dbReference type="ARBA" id="ARBA00023128"/>
    </source>
</evidence>
<evidence type="ECO:0000256" key="3">
    <source>
        <dbReference type="ARBA" id="ARBA00022980"/>
    </source>
</evidence>
<dbReference type="InterPro" id="IPR047988">
    <property type="entry name" value="Ribosomal_uS7m_fungi"/>
</dbReference>
<protein>
    <recommendedName>
        <fullName evidence="7">Small ribosomal subunit protein uS7m</fullName>
    </recommendedName>
</protein>
<evidence type="ECO:0000256" key="1">
    <source>
        <dbReference type="ARBA" id="ARBA00004173"/>
    </source>
</evidence>
<accession>A0A072PDF4</accession>
<name>A0A072PDF4_9EURO</name>
<comment type="subcellular location">
    <subcellularLocation>
        <location evidence="1">Mitochondrion</location>
    </subcellularLocation>
</comment>
<evidence type="ECO:0000256" key="2">
    <source>
        <dbReference type="ARBA" id="ARBA00007151"/>
    </source>
</evidence>
<dbReference type="Gene3D" id="1.10.455.10">
    <property type="entry name" value="Ribosomal protein S7 domain"/>
    <property type="match status" value="1"/>
</dbReference>